<sequence length="485" mass="50997">MNTFIIRWKKDRTMSDTYQTIANSPMGKALFGAINLPIPIILERWQPGQASFIKGRVLVGAAQGSTAIDNVLKTLKGAPDAQVAVLANTANATELQKKAGKLGVDAGNYTANREDNAKFKGLVFDATSIQSPDELKALWEFFHPVIRKLDKCARVVVIGRTPEKQAGAVRVAQRALEGFTRSVGKEIKKGATAQLIYVDEGAEAQLASPLHFFLSPKSAYVSGQVVRVSDAGFKAANFNWDKPLAGKKALVTGGSRGIGAAIAEVLSRDGASVTVLDIPPMADDLNTVAAQIGGDTLEMDITADEAPAAIAAKAKAIGGYDVIVHNAGVTRDKMLGNMSEKFWDMVLNINIASQLRINEALLSSGGLGKGASIISISSIAGIAGNLGQTNYGCSKAAVIGMVDAFKDEYAEKGITINAVAPGFIETQMTAAIPFTIREAGRRMNAMNQGGQPVDVAETIAFFASPASQGLTGNVVRVCGQMLLGA</sequence>
<dbReference type="Pfam" id="PF13561">
    <property type="entry name" value="adh_short_C2"/>
    <property type="match status" value="1"/>
</dbReference>
<keyword evidence="3" id="KW-0560">Oxidoreductase</keyword>
<dbReference type="PRINTS" id="PR00080">
    <property type="entry name" value="SDRFAMILY"/>
</dbReference>
<dbReference type="Proteomes" id="UP000008871">
    <property type="component" value="Chromosome"/>
</dbReference>
<comment type="similarity">
    <text evidence="1">Belongs to the short-chain dehydrogenases/reductases (SDR) family.</text>
</comment>
<evidence type="ECO:0000313" key="4">
    <source>
        <dbReference type="Proteomes" id="UP000008871"/>
    </source>
</evidence>
<dbReference type="eggNOG" id="COG1028">
    <property type="taxonomic scope" value="Bacteria"/>
</dbReference>
<accession>Q0VNT7</accession>
<proteinExistence type="inferred from homology"/>
<dbReference type="NCBIfam" id="NF006110">
    <property type="entry name" value="PRK08261.1"/>
    <property type="match status" value="1"/>
</dbReference>
<dbReference type="EC" id="1.1.1.100" evidence="3"/>
<dbReference type="PANTHER" id="PTHR42760">
    <property type="entry name" value="SHORT-CHAIN DEHYDROGENASES/REDUCTASES FAMILY MEMBER"/>
    <property type="match status" value="1"/>
</dbReference>
<dbReference type="PRINTS" id="PR00081">
    <property type="entry name" value="GDHRDH"/>
</dbReference>
<name>Q0VNT7_ALCBS</name>
<dbReference type="AlphaFoldDB" id="Q0VNT7"/>
<dbReference type="SMART" id="SM00822">
    <property type="entry name" value="PKS_KR"/>
    <property type="match status" value="1"/>
</dbReference>
<dbReference type="PANTHER" id="PTHR42760:SF78">
    <property type="entry name" value="3-OXOACYL-[ACYL-CARRIER-PROTEIN] REDUCTASE [NADH]"/>
    <property type="match status" value="1"/>
</dbReference>
<dbReference type="GO" id="GO:0004316">
    <property type="term" value="F:3-oxoacyl-[acyl-carrier-protein] reductase (NADPH) activity"/>
    <property type="evidence" value="ECO:0007669"/>
    <property type="project" value="UniProtKB-EC"/>
</dbReference>
<dbReference type="InterPro" id="IPR002347">
    <property type="entry name" value="SDR_fam"/>
</dbReference>
<dbReference type="FunFam" id="3.40.50.720:FF:000338">
    <property type="entry name" value="3-oxoacyl-ACP reductase FabG"/>
    <property type="match status" value="1"/>
</dbReference>
<reference evidence="3 4" key="1">
    <citation type="journal article" date="2006" name="Nat. Biotechnol.">
        <title>Genome sequence of the ubiquitous hydrocarbon-degrading marine bacterium Alcanivorax borkumensis.</title>
        <authorList>
            <person name="Schneiker S."/>
            <person name="Martins dos Santos V.A.P."/>
            <person name="Bartels D."/>
            <person name="Bekel T."/>
            <person name="Brecht M."/>
            <person name="Buhrmester J."/>
            <person name="Chernikova T.N."/>
            <person name="Denaro R."/>
            <person name="Ferrer M."/>
            <person name="Gertler C."/>
            <person name="Goesmann A."/>
            <person name="Golyshina O.V."/>
            <person name="Kaminski F."/>
            <person name="Khachane A.N."/>
            <person name="Lang S."/>
            <person name="Linke B."/>
            <person name="McHardy A.C."/>
            <person name="Meyer F."/>
            <person name="Nechitaylo T."/>
            <person name="Puehler A."/>
            <person name="Regenhardt D."/>
            <person name="Rupp O."/>
            <person name="Sabirova J.S."/>
            <person name="Selbitschka W."/>
            <person name="Yakimov M.M."/>
            <person name="Timmis K.N."/>
            <person name="Vorhoelter F.-J."/>
            <person name="Weidner S."/>
            <person name="Kaiser O."/>
            <person name="Golyshin P.N."/>
        </authorList>
    </citation>
    <scope>NUCLEOTIDE SEQUENCE [LARGE SCALE GENOMIC DNA]</scope>
    <source>
        <strain evidence="4">ATCC 700651 / DSM 11573 / NCIMB 13689 / SK2</strain>
    </source>
</reference>
<dbReference type="Gene3D" id="3.40.50.720">
    <property type="entry name" value="NAD(P)-binding Rossmann-like Domain"/>
    <property type="match status" value="2"/>
</dbReference>
<evidence type="ECO:0000313" key="3">
    <source>
        <dbReference type="EMBL" id="CAL17161.1"/>
    </source>
</evidence>
<evidence type="ECO:0000259" key="2">
    <source>
        <dbReference type="SMART" id="SM00822"/>
    </source>
</evidence>
<dbReference type="InterPro" id="IPR057326">
    <property type="entry name" value="KR_dom"/>
</dbReference>
<protein>
    <submittedName>
        <fullName evidence="3">3-oxoacyl-[acyl-carrier-protein] reductase</fullName>
        <ecNumber evidence="3">1.1.1.100</ecNumber>
    </submittedName>
</protein>
<evidence type="ECO:0000256" key="1">
    <source>
        <dbReference type="ARBA" id="ARBA00006484"/>
    </source>
</evidence>
<dbReference type="SUPFAM" id="SSF51735">
    <property type="entry name" value="NAD(P)-binding Rossmann-fold domains"/>
    <property type="match status" value="1"/>
</dbReference>
<gene>
    <name evidence="3" type="primary">fabG</name>
    <name evidence="3" type="ordered locus">ABO_1713</name>
</gene>
<dbReference type="KEGG" id="abo:ABO_1713"/>
<organism evidence="3 4">
    <name type="scientific">Alcanivorax borkumensis (strain ATCC 700651 / DSM 11573 / NCIMB 13689 / SK2)</name>
    <dbReference type="NCBI Taxonomy" id="393595"/>
    <lineage>
        <taxon>Bacteria</taxon>
        <taxon>Pseudomonadati</taxon>
        <taxon>Pseudomonadota</taxon>
        <taxon>Gammaproteobacteria</taxon>
        <taxon>Oceanospirillales</taxon>
        <taxon>Alcanivoracaceae</taxon>
        <taxon>Alcanivorax</taxon>
    </lineage>
</organism>
<dbReference type="STRING" id="393595.ABO_1713"/>
<dbReference type="EMBL" id="AM286690">
    <property type="protein sequence ID" value="CAL17161.1"/>
    <property type="molecule type" value="Genomic_DNA"/>
</dbReference>
<feature type="domain" description="Ketoreductase" evidence="2">
    <location>
        <begin position="247"/>
        <end position="427"/>
    </location>
</feature>
<keyword evidence="4" id="KW-1185">Reference proteome</keyword>
<dbReference type="HOGENOM" id="CLU_047208_0_0_6"/>
<dbReference type="InterPro" id="IPR036291">
    <property type="entry name" value="NAD(P)-bd_dom_sf"/>
</dbReference>